<evidence type="ECO:0000313" key="4">
    <source>
        <dbReference type="Proteomes" id="UP001176940"/>
    </source>
</evidence>
<accession>A0ABN9LRV9</accession>
<dbReference type="Pfam" id="PF24626">
    <property type="entry name" value="SH3_Tf2-1"/>
    <property type="match status" value="1"/>
</dbReference>
<organism evidence="3 4">
    <name type="scientific">Ranitomeya imitator</name>
    <name type="common">mimic poison frog</name>
    <dbReference type="NCBI Taxonomy" id="111125"/>
    <lineage>
        <taxon>Eukaryota</taxon>
        <taxon>Metazoa</taxon>
        <taxon>Chordata</taxon>
        <taxon>Craniata</taxon>
        <taxon>Vertebrata</taxon>
        <taxon>Euteleostomi</taxon>
        <taxon>Amphibia</taxon>
        <taxon>Batrachia</taxon>
        <taxon>Anura</taxon>
        <taxon>Neobatrachia</taxon>
        <taxon>Hyloidea</taxon>
        <taxon>Dendrobatidae</taxon>
        <taxon>Dendrobatinae</taxon>
        <taxon>Ranitomeya</taxon>
    </lineage>
</organism>
<feature type="domain" description="Tf2-1-like SH3-like" evidence="1">
    <location>
        <begin position="126"/>
        <end position="185"/>
    </location>
</feature>
<feature type="domain" description="Helix-turn-helix" evidence="2">
    <location>
        <begin position="421"/>
        <end position="476"/>
    </location>
</feature>
<evidence type="ECO:0000259" key="2">
    <source>
        <dbReference type="Pfam" id="PF26215"/>
    </source>
</evidence>
<keyword evidence="4" id="KW-1185">Reference proteome</keyword>
<dbReference type="InterPro" id="IPR058912">
    <property type="entry name" value="HTH_animal"/>
</dbReference>
<dbReference type="PANTHER" id="PTHR21301">
    <property type="entry name" value="REVERSE TRANSCRIPTASE"/>
    <property type="match status" value="1"/>
</dbReference>
<dbReference type="Proteomes" id="UP001176940">
    <property type="component" value="Unassembled WGS sequence"/>
</dbReference>
<proteinExistence type="predicted"/>
<gene>
    <name evidence="3" type="ORF">RIMI_LOCUS11424623</name>
</gene>
<reference evidence="3" key="1">
    <citation type="submission" date="2023-07" db="EMBL/GenBank/DDBJ databases">
        <authorList>
            <person name="Stuckert A."/>
        </authorList>
    </citation>
    <scope>NUCLEOTIDE SEQUENCE</scope>
</reference>
<dbReference type="PANTHER" id="PTHR21301:SF13">
    <property type="match status" value="1"/>
</dbReference>
<dbReference type="CDD" id="cd00303">
    <property type="entry name" value="retropepsin_like"/>
    <property type="match status" value="1"/>
</dbReference>
<comment type="caution">
    <text evidence="3">The sequence shown here is derived from an EMBL/GenBank/DDBJ whole genome shotgun (WGS) entry which is preliminary data.</text>
</comment>
<sequence>MIHKQFSTEQRDLIVESFLVVCEHDHTDLFTVRQDDWCSSLPVAEFAFNNQINQSTGTCPFFCNYGFHPNFGEFSRLDSGCSGADMAMQRLGEVWREIQKNIGEARGKHKLFVDKRRFVGPIFLVGDKVWLSTKNICLKIPSAKLGPRFIGPYEIMEVVNPVVFRLRLPPSLQIPNVFHKSLLSHLYHPLLGLHPLHLLSLWMCTLPAEVVIGEVTENIPVLVDSGARVNLVDAHFVQTHGLMSRTLAKPVSVQAIDSAPLSQGSITQVVDNIHLRIGACHEEYLSCYVLEGIPTPMVLGLPWLKRHNLVIDWQSREVVCWGQSFKDCCPGATISVVLLKPTPSPSVGAAEVLPGTRGKTLPSLQVYPELIHQLNENTFNIRLTVNHHPNEIEFLDVILKRGVNGNICTSIYRKPTATNVLLHATSAHPQHMIRSVGQFLHLRRICSTQMIFEQEAEKLKTRFREHGYSNRAIKRAYHRAKWSNRNSLLYDNNTNVKDSNTVRFMTNYNSQAEHIQTSLMKSWPILMADSKIAKILPERPQITFRRA</sequence>
<dbReference type="Pfam" id="PF26215">
    <property type="entry name" value="HTH_animal"/>
    <property type="match status" value="1"/>
</dbReference>
<dbReference type="SUPFAM" id="SSF50630">
    <property type="entry name" value="Acid proteases"/>
    <property type="match status" value="1"/>
</dbReference>
<evidence type="ECO:0000259" key="1">
    <source>
        <dbReference type="Pfam" id="PF24626"/>
    </source>
</evidence>
<evidence type="ECO:0000313" key="3">
    <source>
        <dbReference type="EMBL" id="CAJ0946781.1"/>
    </source>
</evidence>
<dbReference type="InterPro" id="IPR021109">
    <property type="entry name" value="Peptidase_aspartic_dom_sf"/>
</dbReference>
<protein>
    <submittedName>
        <fullName evidence="3">Uncharacterized protein</fullName>
    </submittedName>
</protein>
<dbReference type="InterPro" id="IPR056924">
    <property type="entry name" value="SH3_Tf2-1"/>
</dbReference>
<name>A0ABN9LRV9_9NEOB</name>
<dbReference type="Gene3D" id="2.40.70.10">
    <property type="entry name" value="Acid Proteases"/>
    <property type="match status" value="1"/>
</dbReference>
<dbReference type="EMBL" id="CAUEEQ010025832">
    <property type="protein sequence ID" value="CAJ0946781.1"/>
    <property type="molecule type" value="Genomic_DNA"/>
</dbReference>
<dbReference type="Pfam" id="PF13975">
    <property type="entry name" value="gag-asp_proteas"/>
    <property type="match status" value="1"/>
</dbReference>